<protein>
    <recommendedName>
        <fullName evidence="2 4">Nitrogen permease regulator 3</fullName>
    </recommendedName>
    <alternativeName>
        <fullName evidence="3 4">Required for meiotic nuclear division protein 11</fullName>
    </alternativeName>
</protein>
<keyword evidence="8" id="KW-1185">Reference proteome</keyword>
<dbReference type="Proteomes" id="UP000095009">
    <property type="component" value="Unassembled WGS sequence"/>
</dbReference>
<evidence type="ECO:0000256" key="5">
    <source>
        <dbReference type="SAM" id="MobiDB-lite"/>
    </source>
</evidence>
<dbReference type="EMBL" id="KV454411">
    <property type="protein sequence ID" value="ODQ64780.1"/>
    <property type="molecule type" value="Genomic_DNA"/>
</dbReference>
<reference evidence="7 8" key="1">
    <citation type="journal article" date="2016" name="Proc. Natl. Acad. Sci. U.S.A.">
        <title>Comparative genomics of biotechnologically important yeasts.</title>
        <authorList>
            <person name="Riley R."/>
            <person name="Haridas S."/>
            <person name="Wolfe K.H."/>
            <person name="Lopes M.R."/>
            <person name="Hittinger C.T."/>
            <person name="Goeker M."/>
            <person name="Salamov A.A."/>
            <person name="Wisecaver J.H."/>
            <person name="Long T.M."/>
            <person name="Calvey C.H."/>
            <person name="Aerts A.L."/>
            <person name="Barry K.W."/>
            <person name="Choi C."/>
            <person name="Clum A."/>
            <person name="Coughlan A.Y."/>
            <person name="Deshpande S."/>
            <person name="Douglass A.P."/>
            <person name="Hanson S.J."/>
            <person name="Klenk H.-P."/>
            <person name="LaButti K.M."/>
            <person name="Lapidus A."/>
            <person name="Lindquist E.A."/>
            <person name="Lipzen A.M."/>
            <person name="Meier-Kolthoff J.P."/>
            <person name="Ohm R.A."/>
            <person name="Otillar R.P."/>
            <person name="Pangilinan J.L."/>
            <person name="Peng Y."/>
            <person name="Rokas A."/>
            <person name="Rosa C.A."/>
            <person name="Scheuner C."/>
            <person name="Sibirny A.A."/>
            <person name="Slot J.C."/>
            <person name="Stielow J.B."/>
            <person name="Sun H."/>
            <person name="Kurtzman C.P."/>
            <person name="Blackwell M."/>
            <person name="Grigoriev I.V."/>
            <person name="Jeffries T.W."/>
        </authorList>
    </citation>
    <scope>NUCLEOTIDE SEQUENCE [LARGE SCALE GENOMIC DNA]</scope>
    <source>
        <strain evidence="7 8">DSM 6958</strain>
    </source>
</reference>
<dbReference type="OrthoDB" id="18648at2759"/>
<feature type="non-terminal residue" evidence="7">
    <location>
        <position position="734"/>
    </location>
</feature>
<evidence type="ECO:0000256" key="2">
    <source>
        <dbReference type="ARBA" id="ARBA00017880"/>
    </source>
</evidence>
<gene>
    <name evidence="7" type="ORF">NADFUDRAFT_14217</name>
</gene>
<dbReference type="STRING" id="857566.A0A1E3PHK0"/>
<dbReference type="GO" id="GO:0005774">
    <property type="term" value="C:vacuolar membrane"/>
    <property type="evidence" value="ECO:0007669"/>
    <property type="project" value="UniProtKB-SubCell"/>
</dbReference>
<proteinExistence type="inferred from homology"/>
<dbReference type="GO" id="GO:0051321">
    <property type="term" value="P:meiotic cell cycle"/>
    <property type="evidence" value="ECO:0007669"/>
    <property type="project" value="UniProtKB-UniRule"/>
</dbReference>
<keyword evidence="4" id="KW-0469">Meiosis</keyword>
<feature type="region of interest" description="Disordered" evidence="5">
    <location>
        <begin position="175"/>
        <end position="201"/>
    </location>
</feature>
<dbReference type="GO" id="GO:0034198">
    <property type="term" value="P:cellular response to amino acid starvation"/>
    <property type="evidence" value="ECO:0007669"/>
    <property type="project" value="TreeGrafter"/>
</dbReference>
<dbReference type="Pfam" id="PF24064">
    <property type="entry name" value="HTH_NPRL3"/>
    <property type="match status" value="1"/>
</dbReference>
<name>A0A1E3PHK0_9ASCO</name>
<feature type="region of interest" description="Disordered" evidence="5">
    <location>
        <begin position="571"/>
        <end position="615"/>
    </location>
</feature>
<feature type="region of interest" description="Disordered" evidence="5">
    <location>
        <begin position="55"/>
        <end position="80"/>
    </location>
</feature>
<dbReference type="GO" id="GO:1904262">
    <property type="term" value="P:negative regulation of TORC1 signaling"/>
    <property type="evidence" value="ECO:0007669"/>
    <property type="project" value="TreeGrafter"/>
</dbReference>
<comment type="similarity">
    <text evidence="1 4">Belongs to the NPR3 family.</text>
</comment>
<dbReference type="PANTHER" id="PTHR13153:SF5">
    <property type="entry name" value="GATOR COMPLEX PROTEIN NPRL3"/>
    <property type="match status" value="1"/>
</dbReference>
<evidence type="ECO:0000256" key="1">
    <source>
        <dbReference type="ARBA" id="ARBA00010546"/>
    </source>
</evidence>
<dbReference type="GO" id="GO:0038202">
    <property type="term" value="P:TORC1 signaling"/>
    <property type="evidence" value="ECO:0007669"/>
    <property type="project" value="TreeGrafter"/>
</dbReference>
<dbReference type="AlphaFoldDB" id="A0A1E3PHK0"/>
<keyword evidence="4" id="KW-0732">Signal</keyword>
<organism evidence="7 8">
    <name type="scientific">Nadsonia fulvescens var. elongata DSM 6958</name>
    <dbReference type="NCBI Taxonomy" id="857566"/>
    <lineage>
        <taxon>Eukaryota</taxon>
        <taxon>Fungi</taxon>
        <taxon>Dikarya</taxon>
        <taxon>Ascomycota</taxon>
        <taxon>Saccharomycotina</taxon>
        <taxon>Dipodascomycetes</taxon>
        <taxon>Dipodascales</taxon>
        <taxon>Dipodascales incertae sedis</taxon>
        <taxon>Nadsonia</taxon>
    </lineage>
</organism>
<dbReference type="InterPro" id="IPR005365">
    <property type="entry name" value="Npr3"/>
</dbReference>
<feature type="non-terminal residue" evidence="7">
    <location>
        <position position="1"/>
    </location>
</feature>
<evidence type="ECO:0000313" key="7">
    <source>
        <dbReference type="EMBL" id="ODQ64780.1"/>
    </source>
</evidence>
<dbReference type="GO" id="GO:1990130">
    <property type="term" value="C:GATOR1 complex"/>
    <property type="evidence" value="ECO:0007669"/>
    <property type="project" value="TreeGrafter"/>
</dbReference>
<evidence type="ECO:0000313" key="8">
    <source>
        <dbReference type="Proteomes" id="UP000095009"/>
    </source>
</evidence>
<dbReference type="PANTHER" id="PTHR13153">
    <property type="entry name" value="CGTHBA PROTEIN -14 GENE PROTEIN"/>
    <property type="match status" value="1"/>
</dbReference>
<dbReference type="InterPro" id="IPR056603">
    <property type="entry name" value="HTH_NPRL3"/>
</dbReference>
<comment type="function">
    <text evidence="4">Mediates inactivation of the TORC1 complex in response to amino acid starvation. Required for meiotic nuclear division.</text>
</comment>
<dbReference type="Pfam" id="PF03666">
    <property type="entry name" value="NPR3"/>
    <property type="match status" value="2"/>
</dbReference>
<dbReference type="GO" id="GO:0010508">
    <property type="term" value="P:positive regulation of autophagy"/>
    <property type="evidence" value="ECO:0007669"/>
    <property type="project" value="TreeGrafter"/>
</dbReference>
<evidence type="ECO:0000259" key="6">
    <source>
        <dbReference type="Pfam" id="PF24064"/>
    </source>
</evidence>
<accession>A0A1E3PHK0</accession>
<feature type="domain" description="GATOR1 complex protein NPRL3 C-terminal HTH" evidence="6">
    <location>
        <begin position="668"/>
        <end position="729"/>
    </location>
</feature>
<evidence type="ECO:0000256" key="4">
    <source>
        <dbReference type="RuleBase" id="RU368069"/>
    </source>
</evidence>
<comment type="subcellular location">
    <subcellularLocation>
        <location evidence="4">Vacuole membrane</location>
        <topology evidence="4">Peripheral membrane protein</topology>
    </subcellularLocation>
</comment>
<evidence type="ECO:0000256" key="3">
    <source>
        <dbReference type="ARBA" id="ARBA00030028"/>
    </source>
</evidence>
<sequence length="734" mass="83198">NLPNPCLLSIILTVETHNGPQFVFHYPPNPSAHNYEAAAQVKVRLDDDFNASVYSDRDNHISNPSSCQSHPADKIKTSTDGSTDLIGLGDSYLSEKTFSNEGQIDNSASSINTTKNLTSGSYIHTSTAWDHVLGFETDFLGEILCPPRNMCNSRFELTVDDMVFLGLPRHSYPNGSWKRQPKKTAASVGGGSSSKTNQVSASRGLTNNCSMRMFHVVFAMNPPVFEYNERVDQMYSEVIKLFTKELKRQQSKSCYVWNEIKKIALIRENAALEGWTIRDLYTETLSSSTLALAIAQLYIAISRSEIANVFINDQLRSFQLPINTHFSSLPGFTEGYIGGSSLTTNNTDINNNTVDSKGKNSGDGKTFSDKKIDVNEISNNYHSSFDLPGEHFTLLLLDEPENVIRFFDNDETMTIFIRELNPVLPFRKLIGRHGFSYEQIDNLSRHLVYWRKARAILPIHYSNIYIVSPLAPMTYLNDFMIQFKEKFRDFPPLSKMLSALSTGKPRRLSEGLIPSKNHNESYYQVIAWMLRYGFITQLRTFLWIKITKRIKTAVLRDEEIAREIKEDKLNELNKNNSKRQSDVSSTDNSSKNKSANGLNQTGDNHSNGMDSNGNEINASTYLRKLNEMSCGSNNNNNSGGNSVGKSAFIINPEDLLEDSIILEPLSASREERKWIAKMLENKSPEIKKTFNKVMRYLNGKHSLEKVIVKEQVSKHRIRELLHAIDENIIFVRHW</sequence>
<feature type="compositionally biased region" description="Polar residues" evidence="5">
    <location>
        <begin position="582"/>
        <end position="615"/>
    </location>
</feature>